<proteinExistence type="predicted"/>
<dbReference type="GO" id="GO:0003950">
    <property type="term" value="F:NAD+ poly-ADP-ribosyltransferase activity"/>
    <property type="evidence" value="ECO:0007669"/>
    <property type="project" value="TreeGrafter"/>
</dbReference>
<dbReference type="GO" id="GO:1990404">
    <property type="term" value="F:NAD+-protein mono-ADP-ribosyltransferase activity"/>
    <property type="evidence" value="ECO:0007669"/>
    <property type="project" value="TreeGrafter"/>
</dbReference>
<keyword evidence="11" id="KW-1185">Reference proteome</keyword>
<reference evidence="10 11" key="1">
    <citation type="journal article" date="2021" name="Sci. Rep.">
        <title>Chromosome anchoring in Senegalese sole (Solea senegalensis) reveals sex-associated markers and genome rearrangements in flatfish.</title>
        <authorList>
            <person name="Guerrero-Cozar I."/>
            <person name="Gomez-Garrido J."/>
            <person name="Berbel C."/>
            <person name="Martinez-Blanch J.F."/>
            <person name="Alioto T."/>
            <person name="Claros M.G."/>
            <person name="Gagnaire P.A."/>
            <person name="Manchado M."/>
        </authorList>
    </citation>
    <scope>NUCLEOTIDE SEQUENCE [LARGE SCALE GENOMIC DNA]</scope>
    <source>
        <strain evidence="10">Sse05_10M</strain>
    </source>
</reference>
<comment type="caution">
    <text evidence="10">The sequence shown here is derived from an EMBL/GenBank/DDBJ whole genome shotgun (WGS) entry which is preliminary data.</text>
</comment>
<evidence type="ECO:0000256" key="5">
    <source>
        <dbReference type="ARBA" id="ARBA00022833"/>
    </source>
</evidence>
<dbReference type="GO" id="GO:0008270">
    <property type="term" value="F:zinc ion binding"/>
    <property type="evidence" value="ECO:0007669"/>
    <property type="project" value="UniProtKB-KW"/>
</dbReference>
<sequence length="514" mass="57346">MNSSISAFITKTLCEHQGCLNASTLQKLVARRFPAAVDPDLLRSVFVDDSKTAIRPGKQAATRGLSVGPDSLVVAKTSLRLCQKKPGECPECDALHLCKFFVCGDCTFGNKCKNSHTLASAHNAQLLKRHGLQDLTEKQLFRLLLQNDPFLLPEICPHYNKGNGEHGTCRFTNTCTKLHTCQHFLQGDCKFGASCKRTHNIDAQGARIFRGLSQENMNNLPEIYRNKSIITGQSAAFVPPPPSKVRVPTQQSSSRDLGSPASSAGPSKPMTEADRSEICLFFIRGHCSFKDKCVRVHRNLPYSWQVLDTDGVTWKDLPNMEDIEKAYCDPANGTHCTAQQSVSGIFSFLRLQGSVPAGLDSVDFMTMKYKGSPVRRLSTASAVSKPPYFIHTTQWLWHWKDEGGKWQEFGQGQVDTAASVTSETLENIYLANRDAPLPFSAGSQQYVLHFNGGPGTPPMYQENLKYKTKREVRRRPCFVSEQDVKMKLDRYYLIYSVILYFLDISVPHAHVVSL</sequence>
<feature type="domain" description="C3H1-type" evidence="8">
    <location>
        <begin position="273"/>
        <end position="300"/>
    </location>
</feature>
<dbReference type="PANTHER" id="PTHR45740">
    <property type="entry name" value="POLY [ADP-RIBOSE] POLYMERASE"/>
    <property type="match status" value="1"/>
</dbReference>
<organism evidence="10 11">
    <name type="scientific">Solea senegalensis</name>
    <name type="common">Senegalese sole</name>
    <dbReference type="NCBI Taxonomy" id="28829"/>
    <lineage>
        <taxon>Eukaryota</taxon>
        <taxon>Metazoa</taxon>
        <taxon>Chordata</taxon>
        <taxon>Craniata</taxon>
        <taxon>Vertebrata</taxon>
        <taxon>Euteleostomi</taxon>
        <taxon>Actinopterygii</taxon>
        <taxon>Neopterygii</taxon>
        <taxon>Teleostei</taxon>
        <taxon>Neoteleostei</taxon>
        <taxon>Acanthomorphata</taxon>
        <taxon>Carangaria</taxon>
        <taxon>Pleuronectiformes</taxon>
        <taxon>Pleuronectoidei</taxon>
        <taxon>Soleidae</taxon>
        <taxon>Solea</taxon>
    </lineage>
</organism>
<dbReference type="SMART" id="SM00356">
    <property type="entry name" value="ZnF_C3H1"/>
    <property type="match status" value="3"/>
</dbReference>
<evidence type="ECO:0000313" key="10">
    <source>
        <dbReference type="EMBL" id="KAG7522868.1"/>
    </source>
</evidence>
<dbReference type="InterPro" id="IPR057602">
    <property type="entry name" value="Zfn-CCCH_PARP12"/>
</dbReference>
<dbReference type="Pfam" id="PF14608">
    <property type="entry name" value="zf-CCCH_2"/>
    <property type="match status" value="2"/>
</dbReference>
<dbReference type="PANTHER" id="PTHR45740:SF6">
    <property type="entry name" value="PROTEIN MONO-ADP-RIBOSYLTRANSFERASE PARP12"/>
    <property type="match status" value="1"/>
</dbReference>
<evidence type="ECO:0000256" key="4">
    <source>
        <dbReference type="ARBA" id="ARBA00022771"/>
    </source>
</evidence>
<dbReference type="Pfam" id="PF25261">
    <property type="entry name" value="zf-CCCH_PARP12"/>
    <property type="match status" value="1"/>
</dbReference>
<keyword evidence="1" id="KW-0597">Phosphoprotein</keyword>
<feature type="zinc finger region" description="C3H1-type" evidence="6">
    <location>
        <begin position="180"/>
        <end position="202"/>
    </location>
</feature>
<evidence type="ECO:0000256" key="7">
    <source>
        <dbReference type="SAM" id="MobiDB-lite"/>
    </source>
</evidence>
<dbReference type="Pfam" id="PF23466">
    <property type="entry name" value="WWE_4"/>
    <property type="match status" value="1"/>
</dbReference>
<feature type="zinc finger region" description="C3H1-type" evidence="6">
    <location>
        <begin position="97"/>
        <end position="119"/>
    </location>
</feature>
<feature type="compositionally biased region" description="Low complexity" evidence="7">
    <location>
        <begin position="258"/>
        <end position="267"/>
    </location>
</feature>
<feature type="domain" description="WWE" evidence="9">
    <location>
        <begin position="382"/>
        <end position="474"/>
    </location>
</feature>
<keyword evidence="2 6" id="KW-0479">Metal-binding</keyword>
<evidence type="ECO:0000259" key="8">
    <source>
        <dbReference type="PROSITE" id="PS50103"/>
    </source>
</evidence>
<dbReference type="Pfam" id="PF24356">
    <property type="entry name" value="WHD_PARP12"/>
    <property type="match status" value="1"/>
</dbReference>
<dbReference type="GO" id="GO:0005634">
    <property type="term" value="C:nucleus"/>
    <property type="evidence" value="ECO:0007669"/>
    <property type="project" value="TreeGrafter"/>
</dbReference>
<evidence type="ECO:0000313" key="11">
    <source>
        <dbReference type="Proteomes" id="UP000693946"/>
    </source>
</evidence>
<accession>A0AAV6T0G6</accession>
<dbReference type="AlphaFoldDB" id="A0AAV6T0G6"/>
<name>A0AAV6T0G6_SOLSE</name>
<dbReference type="PROSITE" id="PS50103">
    <property type="entry name" value="ZF_C3H1"/>
    <property type="match status" value="3"/>
</dbReference>
<dbReference type="InterPro" id="IPR051712">
    <property type="entry name" value="ARTD-AVP"/>
</dbReference>
<evidence type="ECO:0000256" key="1">
    <source>
        <dbReference type="ARBA" id="ARBA00022553"/>
    </source>
</evidence>
<feature type="domain" description="C3H1-type" evidence="8">
    <location>
        <begin position="180"/>
        <end position="202"/>
    </location>
</feature>
<dbReference type="EMBL" id="JAGKHQ010000002">
    <property type="protein sequence ID" value="KAG7522868.1"/>
    <property type="molecule type" value="Genomic_DNA"/>
</dbReference>
<dbReference type="InterPro" id="IPR056226">
    <property type="entry name" value="WH_PARP12"/>
</dbReference>
<evidence type="ECO:0000259" key="9">
    <source>
        <dbReference type="PROSITE" id="PS50918"/>
    </source>
</evidence>
<dbReference type="Pfam" id="PF02825">
    <property type="entry name" value="WWE"/>
    <property type="match status" value="1"/>
</dbReference>
<evidence type="ECO:0000256" key="2">
    <source>
        <dbReference type="ARBA" id="ARBA00022723"/>
    </source>
</evidence>
<dbReference type="Proteomes" id="UP000693946">
    <property type="component" value="Linkage Group LG10"/>
</dbReference>
<protein>
    <submittedName>
        <fullName evidence="10">Poly [ADP-ribose] polymerase 12</fullName>
    </submittedName>
</protein>
<evidence type="ECO:0000256" key="6">
    <source>
        <dbReference type="PROSITE-ProRule" id="PRU00723"/>
    </source>
</evidence>
<gene>
    <name evidence="10" type="ORF">JOB18_032292</name>
</gene>
<keyword evidence="3" id="KW-0677">Repeat</keyword>
<feature type="domain" description="C3H1-type" evidence="8">
    <location>
        <begin position="97"/>
        <end position="119"/>
    </location>
</feature>
<dbReference type="InterPro" id="IPR004170">
    <property type="entry name" value="WWE_dom"/>
</dbReference>
<evidence type="ECO:0000256" key="3">
    <source>
        <dbReference type="ARBA" id="ARBA00022737"/>
    </source>
</evidence>
<keyword evidence="4 6" id="KW-0863">Zinc-finger</keyword>
<dbReference type="PROSITE" id="PS50918">
    <property type="entry name" value="WWE"/>
    <property type="match status" value="1"/>
</dbReference>
<feature type="zinc finger region" description="C3H1-type" evidence="6">
    <location>
        <begin position="273"/>
        <end position="300"/>
    </location>
</feature>
<feature type="region of interest" description="Disordered" evidence="7">
    <location>
        <begin position="235"/>
        <end position="270"/>
    </location>
</feature>
<keyword evidence="5 6" id="KW-0862">Zinc</keyword>
<dbReference type="InterPro" id="IPR000571">
    <property type="entry name" value="Znf_CCCH"/>
</dbReference>